<reference evidence="2 3" key="1">
    <citation type="journal article" date="2014" name="BMC Genomics">
        <title>Comparative genome sequencing reveals chemotype-specific gene clusters in the toxigenic black mold Stachybotrys.</title>
        <authorList>
            <person name="Semeiks J."/>
            <person name="Borek D."/>
            <person name="Otwinowski Z."/>
            <person name="Grishin N.V."/>
        </authorList>
    </citation>
    <scope>NUCLEOTIDE SEQUENCE [LARGE SCALE GENOMIC DNA]</scope>
    <source>
        <strain evidence="3">CBS 109288 / IBT 7711</strain>
    </source>
</reference>
<dbReference type="PANTHER" id="PTHR45033">
    <property type="match status" value="1"/>
</dbReference>
<dbReference type="CDD" id="cd05188">
    <property type="entry name" value="MDR"/>
    <property type="match status" value="1"/>
</dbReference>
<dbReference type="SUPFAM" id="SSF51735">
    <property type="entry name" value="NAD(P)-binding Rossmann-fold domains"/>
    <property type="match status" value="1"/>
</dbReference>
<dbReference type="SUPFAM" id="SSF50129">
    <property type="entry name" value="GroES-like"/>
    <property type="match status" value="1"/>
</dbReference>
<dbReference type="InterPro" id="IPR036291">
    <property type="entry name" value="NAD(P)-bd_dom_sf"/>
</dbReference>
<evidence type="ECO:0000313" key="3">
    <source>
        <dbReference type="Proteomes" id="UP000028045"/>
    </source>
</evidence>
<dbReference type="FunFam" id="3.40.50.720:FF:000481">
    <property type="entry name" value="Alcohol dehydrogenase, variant"/>
    <property type="match status" value="1"/>
</dbReference>
<dbReference type="OrthoDB" id="449487at2759"/>
<dbReference type="Pfam" id="PF08240">
    <property type="entry name" value="ADH_N"/>
    <property type="match status" value="1"/>
</dbReference>
<keyword evidence="3" id="KW-1185">Reference proteome</keyword>
<dbReference type="Gene3D" id="3.90.180.10">
    <property type="entry name" value="Medium-chain alcohol dehydrogenases, catalytic domain"/>
    <property type="match status" value="1"/>
</dbReference>
<feature type="domain" description="Enoyl reductase (ER)" evidence="1">
    <location>
        <begin position="17"/>
        <end position="352"/>
    </location>
</feature>
<dbReference type="HOGENOM" id="CLU_026673_3_4_1"/>
<dbReference type="PANTHER" id="PTHR45033:SF3">
    <property type="entry name" value="DEHYDROGENASE, PUTATIVE (AFU_ORTHOLOGUE AFUA_2G13270)-RELATED"/>
    <property type="match status" value="1"/>
</dbReference>
<dbReference type="InterPro" id="IPR020843">
    <property type="entry name" value="ER"/>
</dbReference>
<organism evidence="2 3">
    <name type="scientific">Stachybotrys chartarum (strain CBS 109288 / IBT 7711)</name>
    <name type="common">Toxic black mold</name>
    <name type="synonym">Stilbospora chartarum</name>
    <dbReference type="NCBI Taxonomy" id="1280523"/>
    <lineage>
        <taxon>Eukaryota</taxon>
        <taxon>Fungi</taxon>
        <taxon>Dikarya</taxon>
        <taxon>Ascomycota</taxon>
        <taxon>Pezizomycotina</taxon>
        <taxon>Sordariomycetes</taxon>
        <taxon>Hypocreomycetidae</taxon>
        <taxon>Hypocreales</taxon>
        <taxon>Stachybotryaceae</taxon>
        <taxon>Stachybotrys</taxon>
    </lineage>
</organism>
<proteinExistence type="predicted"/>
<dbReference type="Proteomes" id="UP000028045">
    <property type="component" value="Unassembled WGS sequence"/>
</dbReference>
<dbReference type="InterPro" id="IPR011032">
    <property type="entry name" value="GroES-like_sf"/>
</dbReference>
<sequence>MPRALTLTKIEGAKPGEVYYPIQIKDVPKPKPGPGEVLVRLTAAALNHRDYFIRRHQYPAISFTNALLADGYGTVIETGPDVKRTNLLNKNVVLLPLRGWDSDPNAPEDVTKYGVIGSTTLNDAGTAQDYIVVSEDDVEPAPSHLTPAEAAALPLAGLTAWRAFKTKSDSASPGKNILITGIGGGVALQALQFAVAAGCNVYVTSGDQQKIDKAKEMGAKDGVIYKGELWGKDLQKLLPKDRPYIDAVIDGAGGKIIYKTGRLLKPGGVIVQYGMTVGPKMDWAMPAVLNWTELRGTSMGSRREFREMLTFVAKTKIRPVVFRTVKGLSNLPAIEGLFEEMSKGSQFGKLVIEIGNEDDGAKL</sequence>
<accession>A0A084B9N2</accession>
<dbReference type="Gene3D" id="3.40.50.720">
    <property type="entry name" value="NAD(P)-binding Rossmann-like Domain"/>
    <property type="match status" value="1"/>
</dbReference>
<dbReference type="Pfam" id="PF00107">
    <property type="entry name" value="ADH_zinc_N"/>
    <property type="match status" value="1"/>
</dbReference>
<dbReference type="AlphaFoldDB" id="A0A084B9N2"/>
<gene>
    <name evidence="2" type="ORF">S7711_00418</name>
</gene>
<evidence type="ECO:0000313" key="2">
    <source>
        <dbReference type="EMBL" id="KEY74261.1"/>
    </source>
</evidence>
<dbReference type="SMART" id="SM00829">
    <property type="entry name" value="PKS_ER"/>
    <property type="match status" value="1"/>
</dbReference>
<dbReference type="InterPro" id="IPR013149">
    <property type="entry name" value="ADH-like_C"/>
</dbReference>
<protein>
    <recommendedName>
        <fullName evidence="1">Enoyl reductase (ER) domain-containing protein</fullName>
    </recommendedName>
</protein>
<evidence type="ECO:0000259" key="1">
    <source>
        <dbReference type="SMART" id="SM00829"/>
    </source>
</evidence>
<dbReference type="InterPro" id="IPR052711">
    <property type="entry name" value="Zinc_ADH-like"/>
</dbReference>
<name>A0A084B9N2_STACB</name>
<dbReference type="EMBL" id="KL647645">
    <property type="protein sequence ID" value="KEY74261.1"/>
    <property type="molecule type" value="Genomic_DNA"/>
</dbReference>
<dbReference type="GO" id="GO:0016491">
    <property type="term" value="F:oxidoreductase activity"/>
    <property type="evidence" value="ECO:0007669"/>
    <property type="project" value="InterPro"/>
</dbReference>
<dbReference type="InterPro" id="IPR013154">
    <property type="entry name" value="ADH-like_N"/>
</dbReference>